<evidence type="ECO:0000313" key="6">
    <source>
        <dbReference type="EMBL" id="QEU11853.1"/>
    </source>
</evidence>
<feature type="transmembrane region" description="Helical" evidence="5">
    <location>
        <begin position="465"/>
        <end position="484"/>
    </location>
</feature>
<proteinExistence type="predicted"/>
<dbReference type="InterPro" id="IPR002293">
    <property type="entry name" value="AA/rel_permease1"/>
</dbReference>
<dbReference type="PANTHER" id="PTHR47704">
    <property type="entry name" value="POTASSIUM TRANSPORTER KIMA"/>
    <property type="match status" value="1"/>
</dbReference>
<gene>
    <name evidence="6" type="ORF">FOB48_05765</name>
</gene>
<feature type="transmembrane region" description="Helical" evidence="5">
    <location>
        <begin position="326"/>
        <end position="350"/>
    </location>
</feature>
<feature type="transmembrane region" description="Helical" evidence="5">
    <location>
        <begin position="399"/>
        <end position="421"/>
    </location>
</feature>
<feature type="transmembrane region" description="Helical" evidence="5">
    <location>
        <begin position="221"/>
        <end position="243"/>
    </location>
</feature>
<evidence type="ECO:0000256" key="3">
    <source>
        <dbReference type="ARBA" id="ARBA00022989"/>
    </source>
</evidence>
<evidence type="ECO:0000256" key="1">
    <source>
        <dbReference type="ARBA" id="ARBA00004141"/>
    </source>
</evidence>
<protein>
    <submittedName>
        <fullName evidence="6">APC family permease</fullName>
    </submittedName>
</protein>
<reference evidence="6 7" key="1">
    <citation type="submission" date="2019-09" db="EMBL/GenBank/DDBJ databases">
        <title>FDA dAtabase for Regulatory Grade micrObial Sequences (FDA-ARGOS): Supporting development and validation of Infectious Disease Dx tests.</title>
        <authorList>
            <person name="Sciortino C."/>
            <person name="Tallon L."/>
            <person name="Sadzewicz L."/>
            <person name="Vavikolanu K."/>
            <person name="Mehta A."/>
            <person name="Aluvathingal J."/>
            <person name="Nadendla S."/>
            <person name="Nandy P."/>
            <person name="Geyer C."/>
            <person name="Yan Y."/>
            <person name="Sichtig H."/>
        </authorList>
    </citation>
    <scope>NUCLEOTIDE SEQUENCE [LARGE SCALE GENOMIC DNA]</scope>
    <source>
        <strain evidence="6 7">FDAARGOS_640</strain>
    </source>
</reference>
<evidence type="ECO:0000256" key="5">
    <source>
        <dbReference type="SAM" id="Phobius"/>
    </source>
</evidence>
<feature type="transmembrane region" description="Helical" evidence="5">
    <location>
        <begin position="137"/>
        <end position="163"/>
    </location>
</feature>
<accession>A0ABX6A408</accession>
<evidence type="ECO:0000313" key="7">
    <source>
        <dbReference type="Proteomes" id="UP000323865"/>
    </source>
</evidence>
<dbReference type="Pfam" id="PF13520">
    <property type="entry name" value="AA_permease_2"/>
    <property type="match status" value="1"/>
</dbReference>
<feature type="transmembrane region" description="Helical" evidence="5">
    <location>
        <begin position="264"/>
        <end position="288"/>
    </location>
</feature>
<dbReference type="InterPro" id="IPR053153">
    <property type="entry name" value="APC_K+_Transporter"/>
</dbReference>
<dbReference type="Gene3D" id="1.20.1740.10">
    <property type="entry name" value="Amino acid/polyamine transporter I"/>
    <property type="match status" value="1"/>
</dbReference>
<dbReference type="Proteomes" id="UP000323865">
    <property type="component" value="Chromosome"/>
</dbReference>
<feature type="transmembrane region" description="Helical" evidence="5">
    <location>
        <begin position="112"/>
        <end position="131"/>
    </location>
</feature>
<comment type="subcellular location">
    <subcellularLocation>
        <location evidence="1">Membrane</location>
        <topology evidence="1">Multi-pass membrane protein</topology>
    </subcellularLocation>
</comment>
<dbReference type="EMBL" id="CP044108">
    <property type="protein sequence ID" value="QEU11853.1"/>
    <property type="molecule type" value="Genomic_DNA"/>
</dbReference>
<feature type="transmembrane region" description="Helical" evidence="5">
    <location>
        <begin position="442"/>
        <end position="459"/>
    </location>
</feature>
<keyword evidence="4 5" id="KW-0472">Membrane</keyword>
<feature type="transmembrane region" description="Helical" evidence="5">
    <location>
        <begin position="371"/>
        <end position="393"/>
    </location>
</feature>
<name>A0ABX6A408_9MICO</name>
<feature type="transmembrane region" description="Helical" evidence="5">
    <location>
        <begin position="71"/>
        <end position="91"/>
    </location>
</feature>
<keyword evidence="2 5" id="KW-0812">Transmembrane</keyword>
<sequence length="672" mass="71950">MIRVSRPLASVKRIVIGRPFSSDRLARQRLPKRFAVPSFAADTVSALAYAPDEIILTLGLSGIGLFAWSPWVGIAVVFVMAIVVTAHLNVIEEYPGGGSDFVVARTNLGPNAGRLAGAALVTDYVLTVAVASSQAGAYIGGAISPLAPFQTGMAMAIIALLALVNLRGARESARLVSLPVYTFIALITITLVWGGIEACRGTLGLSPHAGSYPEPGEGEPVALTALGGALVLARAFSSGLPVVSGVKAITNTVPVFRPPKARNACITLVISGAMTAVLFLGVMLLALATRVSLSPREAEGARVSEATPVLGQIAEAIFGAGSLMSLAMLAMATLVLCIAANTAFTGLPVLTAALARTGYIPRVFASRGDRLVYSNGILLLAGLAEIVVLATGANITLLIHMYIVGVFMTFTIGQLGMFRHYTKKHRVAVRLKERQRFARKRAVSLVATVCLALVLLTVATANFLLGAWVTLAAVAFMWAAMTIISRYYSRIFSKLALGHDEDLGRWPIAAPAPLDGKDPTRGIVLLTQLNRPAIRAIKDAMASPHLSLQAVAVKTNDSAIDTLSTEWLRRKIPIPLRVINSPYRALLAPLDDYVRSFTRTYPRDAVVVYIPEFLVGHWWESIMHNHVLRRVTTRLEKYECVTVRRVPWDLDGSEHEASIASYTNPAVKELAP</sequence>
<organism evidence="6 7">
    <name type="scientific">Dermabacter vaginalis</name>
    <dbReference type="NCBI Taxonomy" id="1630135"/>
    <lineage>
        <taxon>Bacteria</taxon>
        <taxon>Bacillati</taxon>
        <taxon>Actinomycetota</taxon>
        <taxon>Actinomycetes</taxon>
        <taxon>Micrococcales</taxon>
        <taxon>Dermabacteraceae</taxon>
        <taxon>Dermabacter</taxon>
    </lineage>
</organism>
<feature type="transmembrane region" description="Helical" evidence="5">
    <location>
        <begin position="175"/>
        <end position="196"/>
    </location>
</feature>
<keyword evidence="3 5" id="KW-1133">Transmembrane helix</keyword>
<evidence type="ECO:0000256" key="4">
    <source>
        <dbReference type="ARBA" id="ARBA00023136"/>
    </source>
</evidence>
<keyword evidence="7" id="KW-1185">Reference proteome</keyword>
<dbReference type="PANTHER" id="PTHR47704:SF1">
    <property type="entry name" value="POTASSIUM TRANSPORTER KIMA"/>
    <property type="match status" value="1"/>
</dbReference>
<evidence type="ECO:0000256" key="2">
    <source>
        <dbReference type="ARBA" id="ARBA00022692"/>
    </source>
</evidence>